<dbReference type="Pfam" id="PF02845">
    <property type="entry name" value="CUE"/>
    <property type="match status" value="1"/>
</dbReference>
<evidence type="ECO:0000313" key="19">
    <source>
        <dbReference type="Proteomes" id="UP001176059"/>
    </source>
</evidence>
<feature type="compositionally biased region" description="Gly residues" evidence="16">
    <location>
        <begin position="868"/>
        <end position="881"/>
    </location>
</feature>
<proteinExistence type="inferred from homology"/>
<dbReference type="GO" id="GO:0043130">
    <property type="term" value="F:ubiquitin binding"/>
    <property type="evidence" value="ECO:0007669"/>
    <property type="project" value="InterPro"/>
</dbReference>
<feature type="region of interest" description="Disordered" evidence="16">
    <location>
        <begin position="722"/>
        <end position="793"/>
    </location>
</feature>
<evidence type="ECO:0000256" key="16">
    <source>
        <dbReference type="SAM" id="MobiDB-lite"/>
    </source>
</evidence>
<dbReference type="PROSITE" id="PS51140">
    <property type="entry name" value="CUE"/>
    <property type="match status" value="1"/>
</dbReference>
<keyword evidence="11" id="KW-0832">Ubl conjugation</keyword>
<feature type="compositionally biased region" description="Low complexity" evidence="16">
    <location>
        <begin position="614"/>
        <end position="624"/>
    </location>
</feature>
<feature type="compositionally biased region" description="Low complexity" evidence="16">
    <location>
        <begin position="731"/>
        <end position="792"/>
    </location>
</feature>
<dbReference type="GO" id="GO:0005737">
    <property type="term" value="C:cytoplasm"/>
    <property type="evidence" value="ECO:0007669"/>
    <property type="project" value="UniProtKB-SubCell"/>
</dbReference>
<feature type="compositionally biased region" description="Gly residues" evidence="16">
    <location>
        <begin position="1003"/>
        <end position="1022"/>
    </location>
</feature>
<dbReference type="GO" id="GO:0000781">
    <property type="term" value="C:chromosome, telomeric region"/>
    <property type="evidence" value="ECO:0007669"/>
    <property type="project" value="UniProtKB-SubCell"/>
</dbReference>
<feature type="region of interest" description="Disordered" evidence="16">
    <location>
        <begin position="57"/>
        <end position="393"/>
    </location>
</feature>
<dbReference type="GO" id="GO:0003677">
    <property type="term" value="F:DNA binding"/>
    <property type="evidence" value="ECO:0007669"/>
    <property type="project" value="UniProtKB-KW"/>
</dbReference>
<feature type="compositionally biased region" description="Low complexity" evidence="16">
    <location>
        <begin position="903"/>
        <end position="915"/>
    </location>
</feature>
<reference evidence="18" key="1">
    <citation type="submission" date="2022-08" db="EMBL/GenBank/DDBJ databases">
        <authorList>
            <consortium name="DOE Joint Genome Institute"/>
            <person name="Min B."/>
            <person name="Sierra-Patev S."/>
            <person name="Naranjo-Ortiz M."/>
            <person name="Looney B."/>
            <person name="Konkel Z."/>
            <person name="Slot J.C."/>
            <person name="Sakamoto Y."/>
            <person name="Steenwyk J.L."/>
            <person name="Rokas A."/>
            <person name="Carro J."/>
            <person name="Camarero S."/>
            <person name="Ferreira P."/>
            <person name="Molpeceres G."/>
            <person name="Ruiz-duenas F.J."/>
            <person name="Serrano A."/>
            <person name="Henrissat B."/>
            <person name="Drula E."/>
            <person name="Hughes K.W."/>
            <person name="Mata J.L."/>
            <person name="Ishikawa N.K."/>
            <person name="Vargas-Isla R."/>
            <person name="Ushijima S."/>
            <person name="Smith C.A."/>
            <person name="Ahrendt S."/>
            <person name="Andreopoulos W."/>
            <person name="He G."/>
            <person name="LaButti K."/>
            <person name="Lipzen A."/>
            <person name="Ng V."/>
            <person name="Riley R."/>
            <person name="Sandor L."/>
            <person name="Barry K."/>
            <person name="Martinez A.T."/>
            <person name="Xiao Y."/>
            <person name="Gibbons J.G."/>
            <person name="Terashima K."/>
            <person name="Hibbett D.S."/>
            <person name="Grigoriev I.V."/>
        </authorList>
    </citation>
    <scope>NUCLEOTIDE SEQUENCE</scope>
    <source>
        <strain evidence="18">ET3784</strain>
    </source>
</reference>
<feature type="region of interest" description="Disordered" evidence="16">
    <location>
        <begin position="903"/>
        <end position="931"/>
    </location>
</feature>
<evidence type="ECO:0000256" key="1">
    <source>
        <dbReference type="ARBA" id="ARBA00004123"/>
    </source>
</evidence>
<feature type="compositionally biased region" description="Polar residues" evidence="16">
    <location>
        <begin position="157"/>
        <end position="171"/>
    </location>
</feature>
<feature type="compositionally biased region" description="Basic residues" evidence="16">
    <location>
        <begin position="70"/>
        <end position="79"/>
    </location>
</feature>
<feature type="compositionally biased region" description="Low complexity" evidence="16">
    <location>
        <begin position="953"/>
        <end position="968"/>
    </location>
</feature>
<keyword evidence="13" id="KW-0238">DNA-binding</keyword>
<name>A0AA38MU11_9AGAR</name>
<evidence type="ECO:0000256" key="4">
    <source>
        <dbReference type="ARBA" id="ARBA00005491"/>
    </source>
</evidence>
<dbReference type="GO" id="GO:0005634">
    <property type="term" value="C:nucleus"/>
    <property type="evidence" value="ECO:0007669"/>
    <property type="project" value="UniProtKB-SubCell"/>
</dbReference>
<comment type="caution">
    <text evidence="18">The sequence shown here is derived from an EMBL/GenBank/DDBJ whole genome shotgun (WGS) entry which is preliminary data.</text>
</comment>
<protein>
    <recommendedName>
        <fullName evidence="5">RNA polymerase II degradation factor 1</fullName>
    </recommendedName>
</protein>
<dbReference type="CDD" id="cd14368">
    <property type="entry name" value="CUE_DEF1_like"/>
    <property type="match status" value="1"/>
</dbReference>
<evidence type="ECO:0000313" key="18">
    <source>
        <dbReference type="EMBL" id="KAJ3711835.1"/>
    </source>
</evidence>
<evidence type="ECO:0000256" key="8">
    <source>
        <dbReference type="ARBA" id="ARBA00022553"/>
    </source>
</evidence>
<feature type="region of interest" description="Disordered" evidence="16">
    <location>
        <begin position="949"/>
        <end position="1049"/>
    </location>
</feature>
<feature type="compositionally biased region" description="Basic and acidic residues" evidence="16">
    <location>
        <begin position="145"/>
        <end position="156"/>
    </location>
</feature>
<dbReference type="InterPro" id="IPR041803">
    <property type="entry name" value="DEF1_CUE"/>
</dbReference>
<feature type="compositionally biased region" description="Low complexity" evidence="16">
    <location>
        <begin position="469"/>
        <end position="490"/>
    </location>
</feature>
<evidence type="ECO:0000259" key="17">
    <source>
        <dbReference type="PROSITE" id="PS51140"/>
    </source>
</evidence>
<dbReference type="InterPro" id="IPR003892">
    <property type="entry name" value="CUE"/>
</dbReference>
<dbReference type="AlphaFoldDB" id="A0AA38MU11"/>
<feature type="compositionally biased region" description="Pro residues" evidence="16">
    <location>
        <begin position="251"/>
        <end position="268"/>
    </location>
</feature>
<feature type="compositionally biased region" description="Low complexity" evidence="16">
    <location>
        <begin position="269"/>
        <end position="291"/>
    </location>
</feature>
<evidence type="ECO:0000256" key="5">
    <source>
        <dbReference type="ARBA" id="ARBA00020536"/>
    </source>
</evidence>
<dbReference type="InterPro" id="IPR051833">
    <property type="entry name" value="TC-DDR_regulator"/>
</dbReference>
<evidence type="ECO:0000256" key="14">
    <source>
        <dbReference type="ARBA" id="ARBA00023204"/>
    </source>
</evidence>
<feature type="compositionally biased region" description="Low complexity" evidence="16">
    <location>
        <begin position="184"/>
        <end position="196"/>
    </location>
</feature>
<evidence type="ECO:0000256" key="3">
    <source>
        <dbReference type="ARBA" id="ARBA00004574"/>
    </source>
</evidence>
<keyword evidence="15" id="KW-0539">Nucleus</keyword>
<accession>A0AA38MU11</accession>
<keyword evidence="7" id="KW-0963">Cytoplasm</keyword>
<feature type="compositionally biased region" description="Polar residues" evidence="16">
    <location>
        <begin position="576"/>
        <end position="613"/>
    </location>
</feature>
<evidence type="ECO:0000256" key="9">
    <source>
        <dbReference type="ARBA" id="ARBA00022763"/>
    </source>
</evidence>
<dbReference type="Proteomes" id="UP001176059">
    <property type="component" value="Unassembled WGS sequence"/>
</dbReference>
<feature type="compositionally biased region" description="Polar residues" evidence="16">
    <location>
        <begin position="500"/>
        <end position="530"/>
    </location>
</feature>
<evidence type="ECO:0000256" key="7">
    <source>
        <dbReference type="ARBA" id="ARBA00022490"/>
    </source>
</evidence>
<evidence type="ECO:0000256" key="6">
    <source>
        <dbReference type="ARBA" id="ARBA00022454"/>
    </source>
</evidence>
<feature type="region of interest" description="Disordered" evidence="16">
    <location>
        <begin position="854"/>
        <end position="881"/>
    </location>
</feature>
<reference evidence="18" key="2">
    <citation type="journal article" date="2023" name="Proc. Natl. Acad. Sci. U.S.A.">
        <title>A global phylogenomic analysis of the shiitake genus Lentinula.</title>
        <authorList>
            <person name="Sierra-Patev S."/>
            <person name="Min B."/>
            <person name="Naranjo-Ortiz M."/>
            <person name="Looney B."/>
            <person name="Konkel Z."/>
            <person name="Slot J.C."/>
            <person name="Sakamoto Y."/>
            <person name="Steenwyk J.L."/>
            <person name="Rokas A."/>
            <person name="Carro J."/>
            <person name="Camarero S."/>
            <person name="Ferreira P."/>
            <person name="Molpeceres G."/>
            <person name="Ruiz-Duenas F.J."/>
            <person name="Serrano A."/>
            <person name="Henrissat B."/>
            <person name="Drula E."/>
            <person name="Hughes K.W."/>
            <person name="Mata J.L."/>
            <person name="Ishikawa N.K."/>
            <person name="Vargas-Isla R."/>
            <person name="Ushijima S."/>
            <person name="Smith C.A."/>
            <person name="Donoghue J."/>
            <person name="Ahrendt S."/>
            <person name="Andreopoulos W."/>
            <person name="He G."/>
            <person name="LaButti K."/>
            <person name="Lipzen A."/>
            <person name="Ng V."/>
            <person name="Riley R."/>
            <person name="Sandor L."/>
            <person name="Barry K."/>
            <person name="Martinez A.T."/>
            <person name="Xiao Y."/>
            <person name="Gibbons J.G."/>
            <person name="Terashima K."/>
            <person name="Grigoriev I.V."/>
            <person name="Hibbett D."/>
        </authorList>
    </citation>
    <scope>NUCLEOTIDE SEQUENCE</scope>
    <source>
        <strain evidence="18">ET3784</strain>
    </source>
</reference>
<organism evidence="18 19">
    <name type="scientific">Lentinula guzmanii</name>
    <dbReference type="NCBI Taxonomy" id="2804957"/>
    <lineage>
        <taxon>Eukaryota</taxon>
        <taxon>Fungi</taxon>
        <taxon>Dikarya</taxon>
        <taxon>Basidiomycota</taxon>
        <taxon>Agaricomycotina</taxon>
        <taxon>Agaricomycetes</taxon>
        <taxon>Agaricomycetidae</taxon>
        <taxon>Agaricales</taxon>
        <taxon>Marasmiineae</taxon>
        <taxon>Omphalotaceae</taxon>
        <taxon>Lentinula</taxon>
    </lineage>
</organism>
<feature type="compositionally biased region" description="Low complexity" evidence="16">
    <location>
        <begin position="531"/>
        <end position="569"/>
    </location>
</feature>
<comment type="subcellular location">
    <subcellularLocation>
        <location evidence="3">Chromosome</location>
        <location evidence="3">Telomere</location>
    </subcellularLocation>
    <subcellularLocation>
        <location evidence="2">Cytoplasm</location>
    </subcellularLocation>
    <subcellularLocation>
        <location evidence="1">Nucleus</location>
    </subcellularLocation>
</comment>
<keyword evidence="6" id="KW-0158">Chromosome</keyword>
<evidence type="ECO:0000256" key="11">
    <source>
        <dbReference type="ARBA" id="ARBA00022843"/>
    </source>
</evidence>
<evidence type="ECO:0000256" key="12">
    <source>
        <dbReference type="ARBA" id="ARBA00022895"/>
    </source>
</evidence>
<evidence type="ECO:0000256" key="2">
    <source>
        <dbReference type="ARBA" id="ARBA00004496"/>
    </source>
</evidence>
<evidence type="ECO:0000256" key="13">
    <source>
        <dbReference type="ARBA" id="ARBA00023125"/>
    </source>
</evidence>
<keyword evidence="14" id="KW-0234">DNA repair</keyword>
<feature type="region of interest" description="Disordered" evidence="16">
    <location>
        <begin position="447"/>
        <end position="644"/>
    </location>
</feature>
<keyword evidence="12" id="KW-0779">Telomere</keyword>
<feature type="domain" description="CUE" evidence="17">
    <location>
        <begin position="20"/>
        <end position="63"/>
    </location>
</feature>
<feature type="compositionally biased region" description="Gly residues" evidence="16">
    <location>
        <begin position="98"/>
        <end position="111"/>
    </location>
</feature>
<comment type="similarity">
    <text evidence="4">Belongs to the DEF1 family.</text>
</comment>
<feature type="compositionally biased region" description="Polar residues" evidence="16">
    <location>
        <begin position="302"/>
        <end position="315"/>
    </location>
</feature>
<dbReference type="EMBL" id="JANVFO010000115">
    <property type="protein sequence ID" value="KAJ3711835.1"/>
    <property type="molecule type" value="Genomic_DNA"/>
</dbReference>
<dbReference type="PANTHER" id="PTHR16308:SF13">
    <property type="entry name" value="PROTEIN LINGERER"/>
    <property type="match status" value="1"/>
</dbReference>
<keyword evidence="19" id="KW-1185">Reference proteome</keyword>
<gene>
    <name evidence="18" type="ORF">DFJ43DRAFT_86130</name>
</gene>
<feature type="compositionally biased region" description="Low complexity" evidence="16">
    <location>
        <begin position="988"/>
        <end position="1002"/>
    </location>
</feature>
<evidence type="ECO:0000256" key="10">
    <source>
        <dbReference type="ARBA" id="ARBA00022786"/>
    </source>
</evidence>
<feature type="compositionally biased region" description="Polar residues" evidence="16">
    <location>
        <begin position="8"/>
        <end position="17"/>
    </location>
</feature>
<keyword evidence="10" id="KW-0833">Ubl conjugation pathway</keyword>
<keyword evidence="8" id="KW-0597">Phosphoprotein</keyword>
<dbReference type="GO" id="GO:0006281">
    <property type="term" value="P:DNA repair"/>
    <property type="evidence" value="ECO:0007669"/>
    <property type="project" value="UniProtKB-KW"/>
</dbReference>
<feature type="region of interest" description="Disordered" evidence="16">
    <location>
        <begin position="1"/>
        <end position="25"/>
    </location>
</feature>
<sequence>MASYKSAIRSTPTNGQSEPKLKDKTQQLKEFFPSWSYDDLQSLLAEVNGDVELAATRISDGKAEQWGSVSRKKDKKAGHTPKDSFPSASPSRGDSRGGRGGARGGRGGPARGGAVRARGDFRGGRGGHANGHVSRTSSPAVGQHVDNKAGDAHKSSIDTANEVTSSISPTPASWADAPKPEEPSTSSTWGGSSAWSNVDSATDNNHHVNLNGSSSGATNQSQAPPLSTKQISKIPATSKLSWAQVARPQEKPVPSPAPVVQHPPPQPPATAIHTAIPHESTVAHSVSSTPASAPPPPESESINNSGWEDPTTVQDPSFEEEPSVAIPALDPVTESEQRPEPEIVPAPKETTPKPIELVVEQAVAPSTPAPPTPAPSTPSKVAARPAPISQRNSARYSNYAKIASDQGGVVMPPTPSSISATLSGISTFGSFGELKSAGVEKVGMQFGSLSLGGTSEPEPEPEPEPAPVLPAEVSTTSSTLASTSVAEPISIAPPPPSSSLNSGLYQTQSQPIQTSVSQPAVSATPSNVSNSPAQSLQQAAPSAQPPSLSQLPQQLQQQAAQAQSQTLPSHHYAQLGLSTHIDQSTQAQVQAQSPPQHVQQAQSYLRQNDQSPYGSSVSTGVSSGFHNPPTPPTQDNGYGAFGSVLGSQSLGGQGLGMTGQGLSGMGQGTLGGMGSLGGISGLGGQGLGHQQQQSLSAFDNYGYEGGQRNFYDSYQPNAFGRSVLGHDDLKGSLPSQQQAQQAPSTTSTGTSTSLPPSATSQSSVPQSQQSPVTSVSSAQGQPQPGQGPAPAGYHPTGPVPYYYQPFPQNSYYGAAAMGAPSNYGYGVGGMGVGVPQPYPGMNVGKYPTMYPAPGSAPSPAGKPSPGMGVHGHGGVIGHGGLGVQPQSYGGGLYGQQQGYDDYQHHTQQQHHQQQGHQHHSSHGLGLGQDYSKQLYGGQGGLQGYMSGAGGAGSAVSGSVAGPRGGASPETAYKPYAPKDVGVGRGNVQQSQAQGQGQSQGQTQGQGGQGGGPQGQGFYGGNRFGSASSVGGVGAPQSAHGAPLYPQGQSDAGYYYQQRQQQYWQ</sequence>
<feature type="compositionally biased region" description="Pro residues" evidence="16">
    <location>
        <begin position="367"/>
        <end position="376"/>
    </location>
</feature>
<evidence type="ECO:0000256" key="15">
    <source>
        <dbReference type="ARBA" id="ARBA00023242"/>
    </source>
</evidence>
<dbReference type="PANTHER" id="PTHR16308">
    <property type="entry name" value="UBIQUITIN ASSOCIATED PROTEIN 2-LIKE/LINGERER"/>
    <property type="match status" value="1"/>
</dbReference>
<feature type="compositionally biased region" description="Polar residues" evidence="16">
    <location>
        <begin position="197"/>
        <end position="231"/>
    </location>
</feature>
<keyword evidence="9" id="KW-0227">DNA damage</keyword>